<evidence type="ECO:0008006" key="3">
    <source>
        <dbReference type="Google" id="ProtNLM"/>
    </source>
</evidence>
<evidence type="ECO:0000313" key="2">
    <source>
        <dbReference type="Proteomes" id="UP001177003"/>
    </source>
</evidence>
<reference evidence="1" key="1">
    <citation type="submission" date="2023-04" db="EMBL/GenBank/DDBJ databases">
        <authorList>
            <person name="Vijverberg K."/>
            <person name="Xiong W."/>
            <person name="Schranz E."/>
        </authorList>
    </citation>
    <scope>NUCLEOTIDE SEQUENCE</scope>
</reference>
<proteinExistence type="predicted"/>
<accession>A0AA35USI7</accession>
<dbReference type="Proteomes" id="UP001177003">
    <property type="component" value="Chromosome 0"/>
</dbReference>
<evidence type="ECO:0000313" key="1">
    <source>
        <dbReference type="EMBL" id="CAI9264296.1"/>
    </source>
</evidence>
<dbReference type="AlphaFoldDB" id="A0AA35USI7"/>
<name>A0AA35USI7_LACSI</name>
<keyword evidence="2" id="KW-1185">Reference proteome</keyword>
<gene>
    <name evidence="1" type="ORF">LSALG_LOCUS4951</name>
</gene>
<sequence>MCGSGITRCLLPSNFHREPPKVEKKRENLFVSYANIGRGGQSEKSLSDKEELAIVLEFGNFVIDNKKLVCLAKARNISTLPNLGMLCHDEDFDNFIIRYVGGLWVMFEFKSKEALIKVIIDDEIFPIRIKEAPIWNPTFVCEFNNIDNDSVDAIHRFEQEQDGSNDSLLDKEEWPPPIVFSGPTPDDHHVPDNYDPARLHLQVEVLLAAAQAVNILIAPDTVNIAT</sequence>
<protein>
    <recommendedName>
        <fullName evidence="3">DUF4283 domain-containing protein</fullName>
    </recommendedName>
</protein>
<organism evidence="1 2">
    <name type="scientific">Lactuca saligna</name>
    <name type="common">Willowleaf lettuce</name>
    <dbReference type="NCBI Taxonomy" id="75948"/>
    <lineage>
        <taxon>Eukaryota</taxon>
        <taxon>Viridiplantae</taxon>
        <taxon>Streptophyta</taxon>
        <taxon>Embryophyta</taxon>
        <taxon>Tracheophyta</taxon>
        <taxon>Spermatophyta</taxon>
        <taxon>Magnoliopsida</taxon>
        <taxon>eudicotyledons</taxon>
        <taxon>Gunneridae</taxon>
        <taxon>Pentapetalae</taxon>
        <taxon>asterids</taxon>
        <taxon>campanulids</taxon>
        <taxon>Asterales</taxon>
        <taxon>Asteraceae</taxon>
        <taxon>Cichorioideae</taxon>
        <taxon>Cichorieae</taxon>
        <taxon>Lactucinae</taxon>
        <taxon>Lactuca</taxon>
    </lineage>
</organism>
<dbReference type="EMBL" id="OX465086">
    <property type="protein sequence ID" value="CAI9264296.1"/>
    <property type="molecule type" value="Genomic_DNA"/>
</dbReference>